<proteinExistence type="predicted"/>
<name>A0ABT9A0N6_9SPHN</name>
<feature type="chain" id="PRO_5047335452" description="DUF2946 domain-containing protein" evidence="1">
    <location>
        <begin position="22"/>
        <end position="100"/>
    </location>
</feature>
<feature type="signal peptide" evidence="1">
    <location>
        <begin position="1"/>
        <end position="21"/>
    </location>
</feature>
<dbReference type="EMBL" id="JAUQSZ010000005">
    <property type="protein sequence ID" value="MDO7842556.1"/>
    <property type="molecule type" value="Genomic_DNA"/>
</dbReference>
<evidence type="ECO:0000256" key="1">
    <source>
        <dbReference type="SAM" id="SignalP"/>
    </source>
</evidence>
<dbReference type="RefSeq" id="WP_304561013.1">
    <property type="nucleotide sequence ID" value="NZ_JAUQSZ010000005.1"/>
</dbReference>
<reference evidence="2" key="1">
    <citation type="submission" date="2023-07" db="EMBL/GenBank/DDBJ databases">
        <authorList>
            <person name="Kim M.K."/>
        </authorList>
    </citation>
    <scope>NUCLEOTIDE SEQUENCE</scope>
    <source>
        <strain evidence="2">CA1-15</strain>
    </source>
</reference>
<comment type="caution">
    <text evidence="2">The sequence shown here is derived from an EMBL/GenBank/DDBJ whole genome shotgun (WGS) entry which is preliminary data.</text>
</comment>
<evidence type="ECO:0000313" key="3">
    <source>
        <dbReference type="Proteomes" id="UP001176468"/>
    </source>
</evidence>
<protein>
    <recommendedName>
        <fullName evidence="4">DUF2946 domain-containing protein</fullName>
    </recommendedName>
</protein>
<evidence type="ECO:0008006" key="4">
    <source>
        <dbReference type="Google" id="ProtNLM"/>
    </source>
</evidence>
<evidence type="ECO:0000313" key="2">
    <source>
        <dbReference type="EMBL" id="MDO7842556.1"/>
    </source>
</evidence>
<sequence>MLRLLLILLIAFATPAMPAAACESTPPVAMHHAMPGMPHHGERKAPPAEHLCVGCVPVADLDATPLDRRFLLPAPAPLSRIAALPPVAAEGPVPPPPRNV</sequence>
<gene>
    <name evidence="2" type="ORF">Q5H94_09475</name>
</gene>
<organism evidence="2 3">
    <name type="scientific">Sphingomonas immobilis</name>
    <dbReference type="NCBI Taxonomy" id="3063997"/>
    <lineage>
        <taxon>Bacteria</taxon>
        <taxon>Pseudomonadati</taxon>
        <taxon>Pseudomonadota</taxon>
        <taxon>Alphaproteobacteria</taxon>
        <taxon>Sphingomonadales</taxon>
        <taxon>Sphingomonadaceae</taxon>
        <taxon>Sphingomonas</taxon>
    </lineage>
</organism>
<accession>A0ABT9A0N6</accession>
<keyword evidence="1" id="KW-0732">Signal</keyword>
<keyword evidence="3" id="KW-1185">Reference proteome</keyword>
<dbReference type="Proteomes" id="UP001176468">
    <property type="component" value="Unassembled WGS sequence"/>
</dbReference>